<dbReference type="InterPro" id="IPR018640">
    <property type="entry name" value="DUF2063"/>
</dbReference>
<keyword evidence="2" id="KW-0238">DNA-binding</keyword>
<evidence type="ECO:0000259" key="1">
    <source>
        <dbReference type="Pfam" id="PF09836"/>
    </source>
</evidence>
<feature type="domain" description="Putative DNA-binding" evidence="1">
    <location>
        <begin position="6"/>
        <end position="99"/>
    </location>
</feature>
<evidence type="ECO:0000313" key="3">
    <source>
        <dbReference type="Proteomes" id="UP000886667"/>
    </source>
</evidence>
<proteinExistence type="predicted"/>
<dbReference type="Pfam" id="PF09836">
    <property type="entry name" value="DUF2063"/>
    <property type="match status" value="1"/>
</dbReference>
<reference evidence="2" key="1">
    <citation type="journal article" date="2021" name="Proc. Natl. Acad. Sci. U.S.A.">
        <title>Global biogeography of chemosynthetic symbionts reveals both localized and globally distributed symbiont groups. .</title>
        <authorList>
            <person name="Osvatic J.T."/>
            <person name="Wilkins L.G.E."/>
            <person name="Leibrecht L."/>
            <person name="Leray M."/>
            <person name="Zauner S."/>
            <person name="Polzin J."/>
            <person name="Camacho Y."/>
            <person name="Gros O."/>
            <person name="van Gils J.A."/>
            <person name="Eisen J.A."/>
            <person name="Petersen J.M."/>
            <person name="Yuen B."/>
        </authorList>
    </citation>
    <scope>NUCLEOTIDE SEQUENCE</scope>
    <source>
        <strain evidence="2">MAGclacostrist064TRANS</strain>
    </source>
</reference>
<accession>A0A9E4N754</accession>
<dbReference type="AlphaFoldDB" id="A0A9E4N754"/>
<evidence type="ECO:0000313" key="2">
    <source>
        <dbReference type="EMBL" id="MCG7948748.1"/>
    </source>
</evidence>
<dbReference type="Proteomes" id="UP000886667">
    <property type="component" value="Unassembled WGS sequence"/>
</dbReference>
<dbReference type="Gene3D" id="1.10.150.690">
    <property type="entry name" value="DUF2063"/>
    <property type="match status" value="1"/>
</dbReference>
<protein>
    <submittedName>
        <fullName evidence="2">DNA-binding domain-containing protein</fullName>
    </submittedName>
</protein>
<name>A0A9E4N754_9GAMM</name>
<organism evidence="2 3">
    <name type="scientific">Candidatus Thiodiazotropha taylori</name>
    <dbReference type="NCBI Taxonomy" id="2792791"/>
    <lineage>
        <taxon>Bacteria</taxon>
        <taxon>Pseudomonadati</taxon>
        <taxon>Pseudomonadota</taxon>
        <taxon>Gammaproteobacteria</taxon>
        <taxon>Chromatiales</taxon>
        <taxon>Sedimenticolaceae</taxon>
        <taxon>Candidatus Thiodiazotropha</taxon>
    </lineage>
</organism>
<dbReference type="InterPro" id="IPR044922">
    <property type="entry name" value="DUF2063_N_sf"/>
</dbReference>
<sequence>MMRLSELQSRFQSFILEPENGEEISWVGGTEQVPSRYRLSVYANAYLLRLKEVLESDYAAVNRAIGDDRFGLLAERYIRQHPSRFFSLRDFGNRFAAYLGEQVEIDVSLRDLPWLPELAQFEWTLGLAFDSAESTLLDEQAMASIPADAWPALQFEFCPCVHRLDLEWNIPVLWKSLTADPPETVEALRTPGSWLVWRQDMVTRFRSLDEDERLILDLLHRGGSFNDGCELLASQIGEEGVSMRAASLLKGWIGQGLVADAVRRY</sequence>
<dbReference type="GO" id="GO:0003677">
    <property type="term" value="F:DNA binding"/>
    <property type="evidence" value="ECO:0007669"/>
    <property type="project" value="UniProtKB-KW"/>
</dbReference>
<dbReference type="EMBL" id="JAEPCM010000773">
    <property type="protein sequence ID" value="MCG7948748.1"/>
    <property type="molecule type" value="Genomic_DNA"/>
</dbReference>
<comment type="caution">
    <text evidence="2">The sequence shown here is derived from an EMBL/GenBank/DDBJ whole genome shotgun (WGS) entry which is preliminary data.</text>
</comment>
<gene>
    <name evidence="2" type="ORF">JAZ07_20600</name>
</gene>